<dbReference type="eggNOG" id="arCOG02899">
    <property type="taxonomic scope" value="Archaea"/>
</dbReference>
<comment type="caution">
    <text evidence="2">The sequence shown here is derived from an EMBL/GenBank/DDBJ whole genome shotgun (WGS) entry which is preliminary data.</text>
</comment>
<feature type="region of interest" description="Disordered" evidence="1">
    <location>
        <begin position="42"/>
        <end position="62"/>
    </location>
</feature>
<evidence type="ECO:0000313" key="2">
    <source>
        <dbReference type="EMBL" id="ELY40118.1"/>
    </source>
</evidence>
<dbReference type="RefSeq" id="WP_006090385.1">
    <property type="nucleotide sequence ID" value="NZ_AOHW01000034.1"/>
</dbReference>
<organism evidence="2 3">
    <name type="scientific">Natronorubrum tibetense GA33</name>
    <dbReference type="NCBI Taxonomy" id="1114856"/>
    <lineage>
        <taxon>Archaea</taxon>
        <taxon>Methanobacteriati</taxon>
        <taxon>Methanobacteriota</taxon>
        <taxon>Stenosarchaea group</taxon>
        <taxon>Halobacteria</taxon>
        <taxon>Halobacteriales</taxon>
        <taxon>Natrialbaceae</taxon>
        <taxon>Natronorubrum</taxon>
    </lineage>
</organism>
<proteinExistence type="predicted"/>
<reference evidence="2 3" key="1">
    <citation type="journal article" date="2014" name="PLoS Genet.">
        <title>Phylogenetically driven sequencing of extremely halophilic archaea reveals strategies for static and dynamic osmo-response.</title>
        <authorList>
            <person name="Becker E.A."/>
            <person name="Seitzer P.M."/>
            <person name="Tritt A."/>
            <person name="Larsen D."/>
            <person name="Krusor M."/>
            <person name="Yao A.I."/>
            <person name="Wu D."/>
            <person name="Madern D."/>
            <person name="Eisen J.A."/>
            <person name="Darling A.E."/>
            <person name="Facciotti M.T."/>
        </authorList>
    </citation>
    <scope>NUCLEOTIDE SEQUENCE [LARGE SCALE GENOMIC DNA]</scope>
    <source>
        <strain evidence="2 3">GA33</strain>
    </source>
</reference>
<evidence type="ECO:0000256" key="1">
    <source>
        <dbReference type="SAM" id="MobiDB-lite"/>
    </source>
</evidence>
<protein>
    <submittedName>
        <fullName evidence="2">Polyketide cyclase/dehydrase</fullName>
    </submittedName>
</protein>
<name>L9VV21_9EURY</name>
<gene>
    <name evidence="2" type="ORF">C496_12584</name>
</gene>
<dbReference type="AlphaFoldDB" id="L9VV21"/>
<dbReference type="OrthoDB" id="167922at2157"/>
<evidence type="ECO:0000313" key="3">
    <source>
        <dbReference type="Proteomes" id="UP000011599"/>
    </source>
</evidence>
<keyword evidence="3" id="KW-1185">Reference proteome</keyword>
<dbReference type="EMBL" id="AOHW01000034">
    <property type="protein sequence ID" value="ELY40118.1"/>
    <property type="molecule type" value="Genomic_DNA"/>
</dbReference>
<accession>L9VV21</accession>
<dbReference type="PATRIC" id="fig|1114856.3.peg.2624"/>
<dbReference type="Proteomes" id="UP000011599">
    <property type="component" value="Unassembled WGS sequence"/>
</dbReference>
<sequence>MRLDIRYDSPGGALSDGAMQRLGVVPESLAGTVLDRFKRLAETGEIPSLETNPSGRGKGDRF</sequence>